<reference evidence="5" key="1">
    <citation type="submission" date="2018-02" db="EMBL/GenBank/DDBJ databases">
        <title>Genome sequencing of Solimonas sp. HR-BB.</title>
        <authorList>
            <person name="Lee Y."/>
            <person name="Jeon C.O."/>
        </authorList>
    </citation>
    <scope>NUCLEOTIDE SEQUENCE [LARGE SCALE GENOMIC DNA]</scope>
    <source>
        <strain evidence="5">HR-U</strain>
    </source>
</reference>
<evidence type="ECO:0000259" key="3">
    <source>
        <dbReference type="Pfam" id="PF07992"/>
    </source>
</evidence>
<dbReference type="Gene3D" id="3.50.50.60">
    <property type="entry name" value="FAD/NAD(P)-binding domain"/>
    <property type="match status" value="2"/>
</dbReference>
<dbReference type="GO" id="GO:0016491">
    <property type="term" value="F:oxidoreductase activity"/>
    <property type="evidence" value="ECO:0007669"/>
    <property type="project" value="UniProtKB-KW"/>
</dbReference>
<evidence type="ECO:0000313" key="4">
    <source>
        <dbReference type="EMBL" id="PQA58285.1"/>
    </source>
</evidence>
<dbReference type="Pfam" id="PF07992">
    <property type="entry name" value="Pyr_redox_2"/>
    <property type="match status" value="1"/>
</dbReference>
<dbReference type="PRINTS" id="PR00469">
    <property type="entry name" value="PNDRDTASEII"/>
</dbReference>
<feature type="domain" description="FAD/NAD(P)-binding" evidence="3">
    <location>
        <begin position="3"/>
        <end position="282"/>
    </location>
</feature>
<protein>
    <submittedName>
        <fullName evidence="4">Pyridine nucleotide-disulfide oxidoreductase</fullName>
    </submittedName>
</protein>
<evidence type="ECO:0000313" key="5">
    <source>
        <dbReference type="Proteomes" id="UP000239590"/>
    </source>
</evidence>
<dbReference type="AlphaFoldDB" id="A0A2S7IKT4"/>
<keyword evidence="2" id="KW-0560">Oxidoreductase</keyword>
<comment type="caution">
    <text evidence="4">The sequence shown here is derived from an EMBL/GenBank/DDBJ whole genome shotgun (WGS) entry which is preliminary data.</text>
</comment>
<accession>A0A2S7IKT4</accession>
<dbReference type="InterPro" id="IPR023753">
    <property type="entry name" value="FAD/NAD-binding_dom"/>
</dbReference>
<evidence type="ECO:0000256" key="2">
    <source>
        <dbReference type="ARBA" id="ARBA00023002"/>
    </source>
</evidence>
<dbReference type="RefSeq" id="WP_104709514.1">
    <property type="nucleotide sequence ID" value="NZ_PTRA01000001.1"/>
</dbReference>
<dbReference type="InterPro" id="IPR036188">
    <property type="entry name" value="FAD/NAD-bd_sf"/>
</dbReference>
<organism evidence="4 5">
    <name type="scientific">Siphonobacter curvatus</name>
    <dbReference type="NCBI Taxonomy" id="2094562"/>
    <lineage>
        <taxon>Bacteria</taxon>
        <taxon>Pseudomonadati</taxon>
        <taxon>Bacteroidota</taxon>
        <taxon>Cytophagia</taxon>
        <taxon>Cytophagales</taxon>
        <taxon>Cytophagaceae</taxon>
        <taxon>Siphonobacter</taxon>
    </lineage>
</organism>
<keyword evidence="5" id="KW-1185">Reference proteome</keyword>
<dbReference type="EMBL" id="PTRA01000001">
    <property type="protein sequence ID" value="PQA58285.1"/>
    <property type="molecule type" value="Genomic_DNA"/>
</dbReference>
<sequence>MTFDTIIIGGSYAGLSAAMTLGRSLRKVLIIDSGEPCNRQTPRAHNFITHDGHSPDQIRSLAKEQVLQYDTVTFQADKAIKAQKLSNGFEVRTESGDTYTGRTILLATGVSDQMRPIPGFAECWGTSIIHCPYCHGYEVRNSPIGILSNSGVTYDFVRLLSNWSKDLHVFTDGPCELPEDDCTKLRKHGIPVIEDEIQEFRHEAGQLKTIVFKNGLTTDFPTLFVRTPFSFATDLHEQLGCKLTEDGYIQVDAFQRATVPGVFAAGDAAHAFRAVSVATGSGTTAGAYIHHDLMHEEEPLA</sequence>
<name>A0A2S7IKT4_9BACT</name>
<keyword evidence="1" id="KW-0285">Flavoprotein</keyword>
<dbReference type="OrthoDB" id="9806179at2"/>
<dbReference type="Proteomes" id="UP000239590">
    <property type="component" value="Unassembled WGS sequence"/>
</dbReference>
<dbReference type="PANTHER" id="PTHR48105">
    <property type="entry name" value="THIOREDOXIN REDUCTASE 1-RELATED-RELATED"/>
    <property type="match status" value="1"/>
</dbReference>
<proteinExistence type="predicted"/>
<dbReference type="SUPFAM" id="SSF51905">
    <property type="entry name" value="FAD/NAD(P)-binding domain"/>
    <property type="match status" value="1"/>
</dbReference>
<evidence type="ECO:0000256" key="1">
    <source>
        <dbReference type="ARBA" id="ARBA00022630"/>
    </source>
</evidence>
<gene>
    <name evidence="4" type="ORF">C5O19_00985</name>
</gene>
<dbReference type="InterPro" id="IPR050097">
    <property type="entry name" value="Ferredoxin-NADP_redctase_2"/>
</dbReference>
<dbReference type="PRINTS" id="PR00368">
    <property type="entry name" value="FADPNR"/>
</dbReference>